<sequence length="200" mass="23396">MAKIWRNSVVQILRFLSYNISIEKSLQRWEEHTMAFYPYYPQPLNPYPQTPVQPYQDRLAQLQNNYQQTMPYGQAQMQQPMQQMPQVAMLSGQMVDGIDTVKAKDVDMTGNPVYYPKTDGTEIYKKQLQADGRSRIFVYRLLNPDEQQQPKSEEKQIDIEAMFNQLRNDVCSEISEIKNMFPTQMSVTPEAKQQNGGKQR</sequence>
<protein>
    <submittedName>
        <fullName evidence="1">Uncharacterized protein</fullName>
    </submittedName>
</protein>
<dbReference type="EMBL" id="BK015653">
    <property type="protein sequence ID" value="DAE18351.1"/>
    <property type="molecule type" value="Genomic_DNA"/>
</dbReference>
<evidence type="ECO:0000313" key="1">
    <source>
        <dbReference type="EMBL" id="DAE18351.1"/>
    </source>
</evidence>
<organism evidence="1">
    <name type="scientific">Siphoviridae sp. cteHV32</name>
    <dbReference type="NCBI Taxonomy" id="2825588"/>
    <lineage>
        <taxon>Viruses</taxon>
        <taxon>Duplodnaviria</taxon>
        <taxon>Heunggongvirae</taxon>
        <taxon>Uroviricota</taxon>
        <taxon>Caudoviricetes</taxon>
    </lineage>
</organism>
<proteinExistence type="predicted"/>
<accession>A0A8S5QGH3</accession>
<name>A0A8S5QGH3_9CAUD</name>
<reference evidence="1" key="1">
    <citation type="journal article" date="2021" name="Proc. Natl. Acad. Sci. U.S.A.">
        <title>A Catalog of Tens of Thousands of Viruses from Human Metagenomes Reveals Hidden Associations with Chronic Diseases.</title>
        <authorList>
            <person name="Tisza M.J."/>
            <person name="Buck C.B."/>
        </authorList>
    </citation>
    <scope>NUCLEOTIDE SEQUENCE</scope>
    <source>
        <strain evidence="1">CteHV32</strain>
    </source>
</reference>